<feature type="binding site" description="in other chain" evidence="9">
    <location>
        <begin position="28"/>
        <end position="30"/>
    </location>
    <ligand>
        <name>ATP</name>
        <dbReference type="ChEBI" id="CHEBI:30616"/>
        <note>ligand shared between dimeric partners</note>
    </ligand>
</feature>
<sequence length="329" mass="34270">MGPDSLAQVLRQVDFKTFDKKLLVGLDKSDDAIAYQLNKSQVIVQSVDFFTPIVDDPYLFGQIAAANALSDIYAMGAEPILAMNIVGFPSCLSENILAKILQGGAAKVAEAGAIIAGGHTIQDDEPKYGLSVTGLVEPAKLLTNSGCQPGDKLILTKPLGMGIMATAIKAGLAEGGLENEVVKAMADLNKTAAKVMQKIGVNACTDITGFGFLGHSLELAKGSKVGIEIFSQDIPIFSEITEYAEMGLVPAGAYTNKNYLADQLTLAPGLAETTSDILFDPQTSGGLLISVSSAKVADLLIELYAAGIEQATVVGEVFASPKGALIVKS</sequence>
<dbReference type="Proteomes" id="UP000199006">
    <property type="component" value="Unassembled WGS sequence"/>
</dbReference>
<dbReference type="HAMAP" id="MF_00625">
    <property type="entry name" value="SelD"/>
    <property type="match status" value="1"/>
</dbReference>
<feature type="binding site" description="in other chain" evidence="9">
    <location>
        <position position="71"/>
    </location>
    <ligand>
        <name>ATP</name>
        <dbReference type="ChEBI" id="CHEBI:30616"/>
        <note>ligand shared between dimeric partners</note>
    </ligand>
</feature>
<dbReference type="Gene3D" id="3.90.650.10">
    <property type="entry name" value="PurM-like C-terminal domain"/>
    <property type="match status" value="1"/>
</dbReference>
<dbReference type="EMBL" id="FOTI01000003">
    <property type="protein sequence ID" value="SFL19756.1"/>
    <property type="molecule type" value="Genomic_DNA"/>
</dbReference>
<dbReference type="SUPFAM" id="SSF55326">
    <property type="entry name" value="PurM N-terminal domain-like"/>
    <property type="match status" value="1"/>
</dbReference>
<protein>
    <recommendedName>
        <fullName evidence="9">Selenide, water dikinase</fullName>
        <ecNumber evidence="9">2.7.9.3</ecNumber>
    </recommendedName>
    <alternativeName>
        <fullName evidence="9">Selenium donor protein</fullName>
    </alternativeName>
    <alternativeName>
        <fullName evidence="9">Selenophosphate synthase</fullName>
    </alternativeName>
</protein>
<evidence type="ECO:0000313" key="12">
    <source>
        <dbReference type="EMBL" id="SFL19756.1"/>
    </source>
</evidence>
<dbReference type="InterPro" id="IPR023061">
    <property type="entry name" value="SelD_I"/>
</dbReference>
<feature type="binding site" evidence="9">
    <location>
        <position position="31"/>
    </location>
    <ligand>
        <name>Mg(2+)</name>
        <dbReference type="ChEBI" id="CHEBI:18420"/>
    </ligand>
</feature>
<dbReference type="AlphaFoldDB" id="A0A1I4FSI4"/>
<dbReference type="GO" id="GO:0005737">
    <property type="term" value="C:cytoplasm"/>
    <property type="evidence" value="ECO:0007669"/>
    <property type="project" value="TreeGrafter"/>
</dbReference>
<accession>A0A1I4FSI4</accession>
<gene>
    <name evidence="9" type="primary">selD</name>
    <name evidence="12" type="ORF">SAMN02983006_00472</name>
</gene>
<dbReference type="Gene3D" id="3.30.1330.10">
    <property type="entry name" value="PurM-like, N-terminal domain"/>
    <property type="match status" value="1"/>
</dbReference>
<keyword evidence="8 9" id="KW-0711">Selenium</keyword>
<comment type="function">
    <text evidence="9">Synthesizes selenophosphate from selenide and ATP.</text>
</comment>
<dbReference type="PANTHER" id="PTHR10256">
    <property type="entry name" value="SELENIDE, WATER DIKINASE"/>
    <property type="match status" value="1"/>
</dbReference>
<dbReference type="InterPro" id="IPR004536">
    <property type="entry name" value="SPS/SelD"/>
</dbReference>
<evidence type="ECO:0000256" key="9">
    <source>
        <dbReference type="HAMAP-Rule" id="MF_00625"/>
    </source>
</evidence>
<dbReference type="PANTHER" id="PTHR10256:SF0">
    <property type="entry name" value="INACTIVE SELENIDE, WATER DIKINASE-LIKE PROTEIN-RELATED"/>
    <property type="match status" value="1"/>
</dbReference>
<dbReference type="InterPro" id="IPR016188">
    <property type="entry name" value="PurM-like_N"/>
</dbReference>
<keyword evidence="13" id="KW-1185">Reference proteome</keyword>
<dbReference type="EC" id="2.7.9.3" evidence="9"/>
<dbReference type="InterPro" id="IPR010918">
    <property type="entry name" value="PurM-like_C_dom"/>
</dbReference>
<evidence type="ECO:0000256" key="8">
    <source>
        <dbReference type="ARBA" id="ARBA00023266"/>
    </source>
</evidence>
<evidence type="ECO:0000259" key="11">
    <source>
        <dbReference type="Pfam" id="PF02769"/>
    </source>
</evidence>
<comment type="catalytic activity">
    <reaction evidence="9">
        <text>hydrogenselenide + ATP + H2O = selenophosphate + AMP + phosphate + 2 H(+)</text>
        <dbReference type="Rhea" id="RHEA:18737"/>
        <dbReference type="ChEBI" id="CHEBI:15377"/>
        <dbReference type="ChEBI" id="CHEBI:15378"/>
        <dbReference type="ChEBI" id="CHEBI:16144"/>
        <dbReference type="ChEBI" id="CHEBI:29317"/>
        <dbReference type="ChEBI" id="CHEBI:30616"/>
        <dbReference type="ChEBI" id="CHEBI:43474"/>
        <dbReference type="ChEBI" id="CHEBI:456215"/>
        <dbReference type="EC" id="2.7.9.3"/>
    </reaction>
</comment>
<dbReference type="Pfam" id="PF02769">
    <property type="entry name" value="AIRS_C"/>
    <property type="match status" value="1"/>
</dbReference>
<dbReference type="FunFam" id="3.90.650.10:FF:000004">
    <property type="entry name" value="Selenide, water dikinase"/>
    <property type="match status" value="1"/>
</dbReference>
<evidence type="ECO:0000259" key="10">
    <source>
        <dbReference type="Pfam" id="PF00586"/>
    </source>
</evidence>
<dbReference type="GO" id="GO:0005524">
    <property type="term" value="F:ATP binding"/>
    <property type="evidence" value="ECO:0007669"/>
    <property type="project" value="UniProtKB-UniRule"/>
</dbReference>
<keyword evidence="5 9" id="KW-0418">Kinase</keyword>
<evidence type="ECO:0000256" key="4">
    <source>
        <dbReference type="ARBA" id="ARBA00022741"/>
    </source>
</evidence>
<dbReference type="CDD" id="cd02195">
    <property type="entry name" value="SelD"/>
    <property type="match status" value="1"/>
</dbReference>
<dbReference type="NCBIfam" id="TIGR00476">
    <property type="entry name" value="selD"/>
    <property type="match status" value="1"/>
</dbReference>
<evidence type="ECO:0000256" key="3">
    <source>
        <dbReference type="ARBA" id="ARBA00022723"/>
    </source>
</evidence>
<comment type="caution">
    <text evidence="9">Lacks conserved residue(s) required for the propagation of feature annotation.</text>
</comment>
<comment type="cofactor">
    <cofactor evidence="9">
        <name>Mg(2+)</name>
        <dbReference type="ChEBI" id="CHEBI:18420"/>
    </cofactor>
    <text evidence="9">Binds 1 Mg(2+) ion per monomer.</text>
</comment>
<comment type="similarity">
    <text evidence="1 9">Belongs to the selenophosphate synthase 1 family. Class I subfamily.</text>
</comment>
<evidence type="ECO:0000313" key="13">
    <source>
        <dbReference type="Proteomes" id="UP000199006"/>
    </source>
</evidence>
<feature type="binding site" evidence="9">
    <location>
        <begin position="118"/>
        <end position="120"/>
    </location>
    <ligand>
        <name>ATP</name>
        <dbReference type="ChEBI" id="CHEBI:30616"/>
        <note>ligand shared between dimeric partners</note>
    </ligand>
</feature>
<dbReference type="GO" id="GO:0016260">
    <property type="term" value="P:selenocysteine biosynthetic process"/>
    <property type="evidence" value="ECO:0007669"/>
    <property type="project" value="InterPro"/>
</dbReference>
<dbReference type="InterPro" id="IPR036676">
    <property type="entry name" value="PurM-like_C_sf"/>
</dbReference>
<evidence type="ECO:0000256" key="2">
    <source>
        <dbReference type="ARBA" id="ARBA00022679"/>
    </source>
</evidence>
<evidence type="ECO:0000256" key="6">
    <source>
        <dbReference type="ARBA" id="ARBA00022840"/>
    </source>
</evidence>
<dbReference type="InterPro" id="IPR036921">
    <property type="entry name" value="PurM-like_N_sf"/>
</dbReference>
<comment type="subunit">
    <text evidence="9">Homodimer.</text>
</comment>
<dbReference type="GO" id="GO:0004756">
    <property type="term" value="F:selenide, water dikinase activity"/>
    <property type="evidence" value="ECO:0007669"/>
    <property type="project" value="UniProtKB-UniRule"/>
</dbReference>
<dbReference type="Pfam" id="PF00586">
    <property type="entry name" value="AIRS"/>
    <property type="match status" value="1"/>
</dbReference>
<feature type="binding site" description="in other chain" evidence="9">
    <location>
        <position position="48"/>
    </location>
    <ligand>
        <name>ATP</name>
        <dbReference type="ChEBI" id="CHEBI:30616"/>
        <note>ligand shared between dimeric partners</note>
    </ligand>
</feature>
<proteinExistence type="inferred from homology"/>
<keyword evidence="4 9" id="KW-0547">Nucleotide-binding</keyword>
<evidence type="ECO:0000256" key="7">
    <source>
        <dbReference type="ARBA" id="ARBA00022842"/>
    </source>
</evidence>
<keyword evidence="2 9" id="KW-0808">Transferase</keyword>
<name>A0A1I4FSI4_9FIRM</name>
<dbReference type="STRING" id="29563.SAMN02983006_00472"/>
<dbReference type="GO" id="GO:0000287">
    <property type="term" value="F:magnesium ion binding"/>
    <property type="evidence" value="ECO:0007669"/>
    <property type="project" value="UniProtKB-UniRule"/>
</dbReference>
<organism evidence="12 13">
    <name type="scientific">Halanaerobium salsuginis</name>
    <dbReference type="NCBI Taxonomy" id="29563"/>
    <lineage>
        <taxon>Bacteria</taxon>
        <taxon>Bacillati</taxon>
        <taxon>Bacillota</taxon>
        <taxon>Clostridia</taxon>
        <taxon>Halanaerobiales</taxon>
        <taxon>Halanaerobiaceae</taxon>
        <taxon>Halanaerobium</taxon>
    </lineage>
</organism>
<feature type="domain" description="PurM-like C-terminal" evidence="11">
    <location>
        <begin position="148"/>
        <end position="328"/>
    </location>
</feature>
<feature type="binding site" evidence="9">
    <location>
        <position position="71"/>
    </location>
    <ligand>
        <name>Mg(2+)</name>
        <dbReference type="ChEBI" id="CHEBI:18420"/>
    </ligand>
</feature>
<keyword evidence="3 9" id="KW-0479">Metal-binding</keyword>
<evidence type="ECO:0000256" key="1">
    <source>
        <dbReference type="ARBA" id="ARBA00008026"/>
    </source>
</evidence>
<dbReference type="NCBIfam" id="NF002098">
    <property type="entry name" value="PRK00943.1"/>
    <property type="match status" value="1"/>
</dbReference>
<keyword evidence="7 9" id="KW-0460">Magnesium</keyword>
<dbReference type="SUPFAM" id="SSF56042">
    <property type="entry name" value="PurM C-terminal domain-like"/>
    <property type="match status" value="1"/>
</dbReference>
<dbReference type="PIRSF" id="PIRSF036407">
    <property type="entry name" value="Selenphspht_syn"/>
    <property type="match status" value="1"/>
</dbReference>
<reference evidence="12 13" key="1">
    <citation type="submission" date="2016-10" db="EMBL/GenBank/DDBJ databases">
        <authorList>
            <person name="de Groot N.N."/>
        </authorList>
    </citation>
    <scope>NUCLEOTIDE SEQUENCE [LARGE SCALE GENOMIC DNA]</scope>
    <source>
        <strain evidence="12 13">ATCC 51327</strain>
    </source>
</reference>
<evidence type="ECO:0000256" key="5">
    <source>
        <dbReference type="ARBA" id="ARBA00022777"/>
    </source>
</evidence>
<feature type="domain" description="PurM-like N-terminal" evidence="10">
    <location>
        <begin position="30"/>
        <end position="136"/>
    </location>
</feature>
<keyword evidence="6 9" id="KW-0067">ATP-binding</keyword>
<feature type="binding site" evidence="9">
    <location>
        <position position="206"/>
    </location>
    <ligand>
        <name>Mg(2+)</name>
        <dbReference type="ChEBI" id="CHEBI:18420"/>
    </ligand>
</feature>